<keyword evidence="2" id="KW-0238">DNA-binding</keyword>
<dbReference type="Gene3D" id="1.10.10.60">
    <property type="entry name" value="Homeodomain-like"/>
    <property type="match status" value="1"/>
</dbReference>
<dbReference type="SMART" id="SM00342">
    <property type="entry name" value="HTH_ARAC"/>
    <property type="match status" value="1"/>
</dbReference>
<dbReference type="PANTHER" id="PTHR47894:SF1">
    <property type="entry name" value="HTH-TYPE TRANSCRIPTIONAL REGULATOR VQSM"/>
    <property type="match status" value="1"/>
</dbReference>
<evidence type="ECO:0000313" key="5">
    <source>
        <dbReference type="EMBL" id="RKN83971.1"/>
    </source>
</evidence>
<dbReference type="Pfam" id="PF12625">
    <property type="entry name" value="Arabinose_bd"/>
    <property type="match status" value="1"/>
</dbReference>
<evidence type="ECO:0000256" key="3">
    <source>
        <dbReference type="ARBA" id="ARBA00023163"/>
    </source>
</evidence>
<proteinExistence type="predicted"/>
<sequence>MSGNDVPVSMLLPVWKTLVLRGYDVSTFCRYASIDPELPHDAEARIETAMLERAMEAAAAFTGDAAFGLHQGKSAELADFGILGYAMMHSGTIRDALEAYRRYNVIVCSEYLFEWDIQGEDAWIMLRMRGPARPSSRHCAEEAMSSLYHVMLKLSCRPVPVKNIRFAHPALPGALSEHKEVWGIEPQFGCDSTAIRIGREVLEYSVVWSDARLRAVFESMAEEARAKLVQGQPFSDKLYEWMLRSMPSFLPSLHEAAGAFRMSARTLQAKLSREGTSFNRLVGRVRQELAALYLSKPEYTVGEIAYLLHYSEPSAFQNAFKKWTGLSPGQYRTEAAHS</sequence>
<dbReference type="SUPFAM" id="SSF46689">
    <property type="entry name" value="Homeodomain-like"/>
    <property type="match status" value="1"/>
</dbReference>
<organism evidence="5 6">
    <name type="scientific">Paenibacillus ginsengarvi</name>
    <dbReference type="NCBI Taxonomy" id="400777"/>
    <lineage>
        <taxon>Bacteria</taxon>
        <taxon>Bacillati</taxon>
        <taxon>Bacillota</taxon>
        <taxon>Bacilli</taxon>
        <taxon>Bacillales</taxon>
        <taxon>Paenibacillaceae</taxon>
        <taxon>Paenibacillus</taxon>
    </lineage>
</organism>
<dbReference type="PANTHER" id="PTHR47894">
    <property type="entry name" value="HTH-TYPE TRANSCRIPTIONAL REGULATOR GADX"/>
    <property type="match status" value="1"/>
</dbReference>
<accession>A0A3B0CFZ1</accession>
<dbReference type="GO" id="GO:0000976">
    <property type="term" value="F:transcription cis-regulatory region binding"/>
    <property type="evidence" value="ECO:0007669"/>
    <property type="project" value="TreeGrafter"/>
</dbReference>
<dbReference type="InterPro" id="IPR009057">
    <property type="entry name" value="Homeodomain-like_sf"/>
</dbReference>
<gene>
    <name evidence="5" type="ORF">D7M11_15435</name>
</gene>
<dbReference type="InterPro" id="IPR018060">
    <property type="entry name" value="HTH_AraC"/>
</dbReference>
<protein>
    <submittedName>
        <fullName evidence="5">AraC family transcriptional regulator</fullName>
    </submittedName>
</protein>
<evidence type="ECO:0000259" key="4">
    <source>
        <dbReference type="PROSITE" id="PS01124"/>
    </source>
</evidence>
<dbReference type="EMBL" id="RBAH01000010">
    <property type="protein sequence ID" value="RKN83971.1"/>
    <property type="molecule type" value="Genomic_DNA"/>
</dbReference>
<evidence type="ECO:0000256" key="2">
    <source>
        <dbReference type="ARBA" id="ARBA00023125"/>
    </source>
</evidence>
<dbReference type="GO" id="GO:0003700">
    <property type="term" value="F:DNA-binding transcription factor activity"/>
    <property type="evidence" value="ECO:0007669"/>
    <property type="project" value="InterPro"/>
</dbReference>
<name>A0A3B0CFZ1_9BACL</name>
<dbReference type="Proteomes" id="UP000282311">
    <property type="component" value="Unassembled WGS sequence"/>
</dbReference>
<dbReference type="GO" id="GO:0005829">
    <property type="term" value="C:cytosol"/>
    <property type="evidence" value="ECO:0007669"/>
    <property type="project" value="TreeGrafter"/>
</dbReference>
<keyword evidence="1" id="KW-0805">Transcription regulation</keyword>
<dbReference type="OrthoDB" id="5582699at2"/>
<evidence type="ECO:0000256" key="1">
    <source>
        <dbReference type="ARBA" id="ARBA00023015"/>
    </source>
</evidence>
<dbReference type="PROSITE" id="PS01124">
    <property type="entry name" value="HTH_ARAC_FAMILY_2"/>
    <property type="match status" value="1"/>
</dbReference>
<keyword evidence="6" id="KW-1185">Reference proteome</keyword>
<dbReference type="InterPro" id="IPR032687">
    <property type="entry name" value="AraC-type_N"/>
</dbReference>
<dbReference type="AlphaFoldDB" id="A0A3B0CFZ1"/>
<evidence type="ECO:0000313" key="6">
    <source>
        <dbReference type="Proteomes" id="UP000282311"/>
    </source>
</evidence>
<dbReference type="Pfam" id="PF12833">
    <property type="entry name" value="HTH_18"/>
    <property type="match status" value="1"/>
</dbReference>
<keyword evidence="3" id="KW-0804">Transcription</keyword>
<comment type="caution">
    <text evidence="5">The sequence shown here is derived from an EMBL/GenBank/DDBJ whole genome shotgun (WGS) entry which is preliminary data.</text>
</comment>
<feature type="domain" description="HTH araC/xylS-type" evidence="4">
    <location>
        <begin position="236"/>
        <end position="334"/>
    </location>
</feature>
<dbReference type="RefSeq" id="WP_120748135.1">
    <property type="nucleotide sequence ID" value="NZ_RBAH01000010.1"/>
</dbReference>
<reference evidence="5 6" key="1">
    <citation type="journal article" date="2007" name="Int. J. Syst. Evol. Microbiol.">
        <title>Paenibacillus ginsengarvi sp. nov., isolated from soil from ginseng cultivation.</title>
        <authorList>
            <person name="Yoon M.H."/>
            <person name="Ten L.N."/>
            <person name="Im W.T."/>
        </authorList>
    </citation>
    <scope>NUCLEOTIDE SEQUENCE [LARGE SCALE GENOMIC DNA]</scope>
    <source>
        <strain evidence="5 6">KCTC 13059</strain>
    </source>
</reference>